<reference evidence="2" key="2">
    <citation type="submission" date="2020-11" db="EMBL/GenBank/DDBJ databases">
        <authorList>
            <person name="McCartney M.A."/>
            <person name="Auch B."/>
            <person name="Kono T."/>
            <person name="Mallez S."/>
            <person name="Becker A."/>
            <person name="Gohl D.M."/>
            <person name="Silverstein K.A.T."/>
            <person name="Koren S."/>
            <person name="Bechman K.B."/>
            <person name="Herman A."/>
            <person name="Abrahante J.E."/>
            <person name="Garbe J."/>
        </authorList>
    </citation>
    <scope>NUCLEOTIDE SEQUENCE</scope>
    <source>
        <strain evidence="2">Duluth1</strain>
        <tissue evidence="2">Whole animal</tissue>
    </source>
</reference>
<proteinExistence type="predicted"/>
<evidence type="ECO:0000313" key="2">
    <source>
        <dbReference type="EMBL" id="KAH3802074.1"/>
    </source>
</evidence>
<accession>A0A9D4FMR9</accession>
<sequence>MCCSPSTVPREFLDPVLDDDSIHYKQYYQVEEVETTEDDRPSYHKPVLDDTQAAGNRTPRRRKSSGIRRCFNLRTNALPMTAQTARYLIVLRM</sequence>
<dbReference type="AlphaFoldDB" id="A0A9D4FMR9"/>
<gene>
    <name evidence="2" type="ORF">DPMN_155742</name>
</gene>
<feature type="compositionally biased region" description="Basic and acidic residues" evidence="1">
    <location>
        <begin position="38"/>
        <end position="48"/>
    </location>
</feature>
<protein>
    <submittedName>
        <fullName evidence="2">Uncharacterized protein</fullName>
    </submittedName>
</protein>
<reference evidence="2" key="1">
    <citation type="journal article" date="2019" name="bioRxiv">
        <title>The Genome of the Zebra Mussel, Dreissena polymorpha: A Resource for Invasive Species Research.</title>
        <authorList>
            <person name="McCartney M.A."/>
            <person name="Auch B."/>
            <person name="Kono T."/>
            <person name="Mallez S."/>
            <person name="Zhang Y."/>
            <person name="Obille A."/>
            <person name="Becker A."/>
            <person name="Abrahante J.E."/>
            <person name="Garbe J."/>
            <person name="Badalamenti J.P."/>
            <person name="Herman A."/>
            <person name="Mangelson H."/>
            <person name="Liachko I."/>
            <person name="Sullivan S."/>
            <person name="Sone E.D."/>
            <person name="Koren S."/>
            <person name="Silverstein K.A.T."/>
            <person name="Beckman K.B."/>
            <person name="Gohl D.M."/>
        </authorList>
    </citation>
    <scope>NUCLEOTIDE SEQUENCE</scope>
    <source>
        <strain evidence="2">Duluth1</strain>
        <tissue evidence="2">Whole animal</tissue>
    </source>
</reference>
<keyword evidence="3" id="KW-1185">Reference proteome</keyword>
<evidence type="ECO:0000256" key="1">
    <source>
        <dbReference type="SAM" id="MobiDB-lite"/>
    </source>
</evidence>
<organism evidence="2 3">
    <name type="scientific">Dreissena polymorpha</name>
    <name type="common">Zebra mussel</name>
    <name type="synonym">Mytilus polymorpha</name>
    <dbReference type="NCBI Taxonomy" id="45954"/>
    <lineage>
        <taxon>Eukaryota</taxon>
        <taxon>Metazoa</taxon>
        <taxon>Spiralia</taxon>
        <taxon>Lophotrochozoa</taxon>
        <taxon>Mollusca</taxon>
        <taxon>Bivalvia</taxon>
        <taxon>Autobranchia</taxon>
        <taxon>Heteroconchia</taxon>
        <taxon>Euheterodonta</taxon>
        <taxon>Imparidentia</taxon>
        <taxon>Neoheterodontei</taxon>
        <taxon>Myida</taxon>
        <taxon>Dreissenoidea</taxon>
        <taxon>Dreissenidae</taxon>
        <taxon>Dreissena</taxon>
    </lineage>
</organism>
<dbReference type="Proteomes" id="UP000828390">
    <property type="component" value="Unassembled WGS sequence"/>
</dbReference>
<dbReference type="EMBL" id="JAIWYP010000007">
    <property type="protein sequence ID" value="KAH3802074.1"/>
    <property type="molecule type" value="Genomic_DNA"/>
</dbReference>
<comment type="caution">
    <text evidence="2">The sequence shown here is derived from an EMBL/GenBank/DDBJ whole genome shotgun (WGS) entry which is preliminary data.</text>
</comment>
<name>A0A9D4FMR9_DREPO</name>
<evidence type="ECO:0000313" key="3">
    <source>
        <dbReference type="Proteomes" id="UP000828390"/>
    </source>
</evidence>
<feature type="region of interest" description="Disordered" evidence="1">
    <location>
        <begin position="33"/>
        <end position="66"/>
    </location>
</feature>